<evidence type="ECO:0000313" key="2">
    <source>
        <dbReference type="EMBL" id="GAA4337626.1"/>
    </source>
</evidence>
<evidence type="ECO:0000313" key="3">
    <source>
        <dbReference type="Proteomes" id="UP001500582"/>
    </source>
</evidence>
<dbReference type="PROSITE" id="PS51257">
    <property type="entry name" value="PROKAR_LIPOPROTEIN"/>
    <property type="match status" value="1"/>
</dbReference>
<evidence type="ECO:0000256" key="1">
    <source>
        <dbReference type="SAM" id="Phobius"/>
    </source>
</evidence>
<protein>
    <recommendedName>
        <fullName evidence="4">PH (Pleckstrin Homology) domain-containing protein</fullName>
    </recommendedName>
</protein>
<dbReference type="InterPro" id="IPR048136">
    <property type="entry name" value="STM3941-like"/>
</dbReference>
<keyword evidence="1" id="KW-1133">Transmembrane helix</keyword>
<reference evidence="3" key="1">
    <citation type="journal article" date="2019" name="Int. J. Syst. Evol. Microbiol.">
        <title>The Global Catalogue of Microorganisms (GCM) 10K type strain sequencing project: providing services to taxonomists for standard genome sequencing and annotation.</title>
        <authorList>
            <consortium name="The Broad Institute Genomics Platform"/>
            <consortium name="The Broad Institute Genome Sequencing Center for Infectious Disease"/>
            <person name="Wu L."/>
            <person name="Ma J."/>
        </authorList>
    </citation>
    <scope>NUCLEOTIDE SEQUENCE [LARGE SCALE GENOMIC DNA]</scope>
    <source>
        <strain evidence="3">JCM 17705</strain>
    </source>
</reference>
<dbReference type="EMBL" id="BAABFT010000019">
    <property type="protein sequence ID" value="GAA4337626.1"/>
    <property type="molecule type" value="Genomic_DNA"/>
</dbReference>
<keyword evidence="1" id="KW-0472">Membrane</keyword>
<evidence type="ECO:0008006" key="4">
    <source>
        <dbReference type="Google" id="ProtNLM"/>
    </source>
</evidence>
<keyword evidence="3" id="KW-1185">Reference proteome</keyword>
<gene>
    <name evidence="2" type="ORF">GCM10023149_47170</name>
</gene>
<accession>A0ABP8HD58</accession>
<sequence>MHNSKTYYFSPIAIILSGITACVFIAALSVMVYAAYLYNVALGIIVIVIFGGLIYGVSEKYIRFTICLIKKKPALILLEEKLIDNINDQVFYWNEIDFIGYSNALSGYISINLKDRETFISSIKNPFKRIFIKIDNKFFRNVISIQPNIIKCKRAELHKSIVNAHLFHKN</sequence>
<comment type="caution">
    <text evidence="2">The sequence shown here is derived from an EMBL/GenBank/DDBJ whole genome shotgun (WGS) entry which is preliminary data.</text>
</comment>
<proteinExistence type="predicted"/>
<feature type="transmembrane region" description="Helical" evidence="1">
    <location>
        <begin position="36"/>
        <end position="57"/>
    </location>
</feature>
<dbReference type="RefSeq" id="WP_345213664.1">
    <property type="nucleotide sequence ID" value="NZ_BAABFT010000019.1"/>
</dbReference>
<keyword evidence="1" id="KW-0812">Transmembrane</keyword>
<organism evidence="2 3">
    <name type="scientific">Mucilaginibacter gynuensis</name>
    <dbReference type="NCBI Taxonomy" id="1302236"/>
    <lineage>
        <taxon>Bacteria</taxon>
        <taxon>Pseudomonadati</taxon>
        <taxon>Bacteroidota</taxon>
        <taxon>Sphingobacteriia</taxon>
        <taxon>Sphingobacteriales</taxon>
        <taxon>Sphingobacteriaceae</taxon>
        <taxon>Mucilaginibacter</taxon>
    </lineage>
</organism>
<dbReference type="NCBIfam" id="NF041635">
    <property type="entry name" value="STM3941_fam"/>
    <property type="match status" value="1"/>
</dbReference>
<name>A0ABP8HD58_9SPHI</name>
<feature type="transmembrane region" description="Helical" evidence="1">
    <location>
        <begin position="7"/>
        <end position="30"/>
    </location>
</feature>
<dbReference type="Proteomes" id="UP001500582">
    <property type="component" value="Unassembled WGS sequence"/>
</dbReference>